<keyword evidence="3" id="KW-1185">Reference proteome</keyword>
<gene>
    <name evidence="2" type="ORF">GRQ65_18460</name>
</gene>
<feature type="domain" description="SseB protein N-terminal" evidence="1">
    <location>
        <begin position="12"/>
        <end position="114"/>
    </location>
</feature>
<evidence type="ECO:0000259" key="1">
    <source>
        <dbReference type="Pfam" id="PF07179"/>
    </source>
</evidence>
<evidence type="ECO:0000313" key="3">
    <source>
        <dbReference type="Proteomes" id="UP000473325"/>
    </source>
</evidence>
<name>A0A6L7F2S5_9ACTN</name>
<evidence type="ECO:0000313" key="2">
    <source>
        <dbReference type="EMBL" id="MXG91532.1"/>
    </source>
</evidence>
<organism evidence="2 3">
    <name type="scientific">Nocardioides flavescens</name>
    <dbReference type="NCBI Taxonomy" id="2691959"/>
    <lineage>
        <taxon>Bacteria</taxon>
        <taxon>Bacillati</taxon>
        <taxon>Actinomycetota</taxon>
        <taxon>Actinomycetes</taxon>
        <taxon>Propionibacteriales</taxon>
        <taxon>Nocardioidaceae</taxon>
        <taxon>Nocardioides</taxon>
    </lineage>
</organism>
<sequence length="130" mass="13440">MTHAPQDRTDAQAEAEAVLIRLAVGTALLPQELPDDVEAPPEGALALPVVEQDGVHYVPVFTTAETLSNAGVDRASAVEVSLAQLAGGWPDQDLWMAVDPASPDGVTLPPDVVRLLPHLAEAASGSESSS</sequence>
<comment type="caution">
    <text evidence="2">The sequence shown here is derived from an EMBL/GenBank/DDBJ whole genome shotgun (WGS) entry which is preliminary data.</text>
</comment>
<proteinExistence type="predicted"/>
<accession>A0A6L7F2S5</accession>
<protein>
    <submittedName>
        <fullName evidence="2">SseB family protein</fullName>
    </submittedName>
</protein>
<dbReference type="AlphaFoldDB" id="A0A6L7F2S5"/>
<dbReference type="InterPro" id="IPR009839">
    <property type="entry name" value="SseB_N"/>
</dbReference>
<reference evidence="2 3" key="1">
    <citation type="submission" date="2019-12" db="EMBL/GenBank/DDBJ databases">
        <authorList>
            <person name="Kun Z."/>
        </authorList>
    </citation>
    <scope>NUCLEOTIDE SEQUENCE [LARGE SCALE GENOMIC DNA]</scope>
    <source>
        <strain evidence="2 3">YIM 123512</strain>
    </source>
</reference>
<dbReference type="Pfam" id="PF07179">
    <property type="entry name" value="SseB"/>
    <property type="match status" value="1"/>
</dbReference>
<dbReference type="RefSeq" id="WP_160879461.1">
    <property type="nucleotide sequence ID" value="NZ_WUEK01000013.1"/>
</dbReference>
<dbReference type="Proteomes" id="UP000473325">
    <property type="component" value="Unassembled WGS sequence"/>
</dbReference>
<dbReference type="EMBL" id="WUEK01000013">
    <property type="protein sequence ID" value="MXG91532.1"/>
    <property type="molecule type" value="Genomic_DNA"/>
</dbReference>